<dbReference type="KEGG" id="osg:BST96_03515"/>
<keyword evidence="5" id="KW-1185">Reference proteome</keyword>
<dbReference type="AlphaFoldDB" id="A0A1X9NBG4"/>
<evidence type="ECO:0000313" key="5">
    <source>
        <dbReference type="Proteomes" id="UP000193450"/>
    </source>
</evidence>
<sequence length="223" mass="25397">MADDPTGQRKVLRAGGIKRRKQILEATLRVILKDGIRGVRHRAVAEEAKVPLASTTYYFKDIEELLSETFLFWNHSAIIYVDSIQDKVFAHINDSTADHIKDPETRTKLANVVAGFAITFVLDQIEGHLEDRVLELAFHHEATRNKKLRHVVRNRLNGHRDSMEQFYRLLGSSNPKADAQVTISLMLRLEQEAVMDDDEVDTAAIENTLNRHIQVMFLAAVND</sequence>
<evidence type="ECO:0000256" key="2">
    <source>
        <dbReference type="PROSITE-ProRule" id="PRU00335"/>
    </source>
</evidence>
<accession>A0A1X9NBG4</accession>
<feature type="domain" description="HTH tetR-type" evidence="3">
    <location>
        <begin position="17"/>
        <end position="77"/>
    </location>
</feature>
<dbReference type="Gene3D" id="1.10.357.10">
    <property type="entry name" value="Tetracycline Repressor, domain 2"/>
    <property type="match status" value="1"/>
</dbReference>
<evidence type="ECO:0000259" key="3">
    <source>
        <dbReference type="PROSITE" id="PS50977"/>
    </source>
</evidence>
<evidence type="ECO:0000256" key="1">
    <source>
        <dbReference type="ARBA" id="ARBA00023125"/>
    </source>
</evidence>
<dbReference type="OrthoDB" id="8982136at2"/>
<dbReference type="InterPro" id="IPR001647">
    <property type="entry name" value="HTH_TetR"/>
</dbReference>
<keyword evidence="1 2" id="KW-0238">DNA-binding</keyword>
<dbReference type="Proteomes" id="UP000193450">
    <property type="component" value="Chromosome"/>
</dbReference>
<evidence type="ECO:0000313" key="4">
    <source>
        <dbReference type="EMBL" id="ARN73255.1"/>
    </source>
</evidence>
<dbReference type="RefSeq" id="WP_085757364.1">
    <property type="nucleotide sequence ID" value="NZ_CP019343.1"/>
</dbReference>
<protein>
    <recommendedName>
        <fullName evidence="3">HTH tetR-type domain-containing protein</fullName>
    </recommendedName>
</protein>
<reference evidence="4 5" key="1">
    <citation type="submission" date="2016-11" db="EMBL/GenBank/DDBJ databases">
        <title>Trade-off between light-utilization and light-protection in marine flavobacteria.</title>
        <authorList>
            <person name="Kumagai Y."/>
        </authorList>
    </citation>
    <scope>NUCLEOTIDE SEQUENCE [LARGE SCALE GENOMIC DNA]</scope>
    <source>
        <strain evidence="4 5">NBRC 107125</strain>
    </source>
</reference>
<feature type="DNA-binding region" description="H-T-H motif" evidence="2">
    <location>
        <begin position="40"/>
        <end position="59"/>
    </location>
</feature>
<dbReference type="Pfam" id="PF00440">
    <property type="entry name" value="TetR_N"/>
    <property type="match status" value="1"/>
</dbReference>
<dbReference type="PROSITE" id="PS50977">
    <property type="entry name" value="HTH_TETR_2"/>
    <property type="match status" value="1"/>
</dbReference>
<name>A0A1X9NBG4_9GAMM</name>
<proteinExistence type="predicted"/>
<dbReference type="STRING" id="716816.BST96_03515"/>
<organism evidence="4 5">
    <name type="scientific">Oceanicoccus sagamiensis</name>
    <dbReference type="NCBI Taxonomy" id="716816"/>
    <lineage>
        <taxon>Bacteria</taxon>
        <taxon>Pseudomonadati</taxon>
        <taxon>Pseudomonadota</taxon>
        <taxon>Gammaproteobacteria</taxon>
        <taxon>Cellvibrionales</taxon>
        <taxon>Spongiibacteraceae</taxon>
        <taxon>Oceanicoccus</taxon>
    </lineage>
</organism>
<dbReference type="InterPro" id="IPR009057">
    <property type="entry name" value="Homeodomain-like_sf"/>
</dbReference>
<dbReference type="SUPFAM" id="SSF46689">
    <property type="entry name" value="Homeodomain-like"/>
    <property type="match status" value="1"/>
</dbReference>
<gene>
    <name evidence="4" type="ORF">BST96_03515</name>
</gene>
<dbReference type="EMBL" id="CP019343">
    <property type="protein sequence ID" value="ARN73255.1"/>
    <property type="molecule type" value="Genomic_DNA"/>
</dbReference>
<dbReference type="GO" id="GO:0003677">
    <property type="term" value="F:DNA binding"/>
    <property type="evidence" value="ECO:0007669"/>
    <property type="project" value="UniProtKB-UniRule"/>
</dbReference>